<gene>
    <name evidence="2" type="ORF">B0H16DRAFT_1741145</name>
</gene>
<organism evidence="2 3">
    <name type="scientific">Mycena metata</name>
    <dbReference type="NCBI Taxonomy" id="1033252"/>
    <lineage>
        <taxon>Eukaryota</taxon>
        <taxon>Fungi</taxon>
        <taxon>Dikarya</taxon>
        <taxon>Basidiomycota</taxon>
        <taxon>Agaricomycotina</taxon>
        <taxon>Agaricomycetes</taxon>
        <taxon>Agaricomycetidae</taxon>
        <taxon>Agaricales</taxon>
        <taxon>Marasmiineae</taxon>
        <taxon>Mycenaceae</taxon>
        <taxon>Mycena</taxon>
    </lineage>
</organism>
<name>A0AAD7HBD4_9AGAR</name>
<evidence type="ECO:0000259" key="1">
    <source>
        <dbReference type="Pfam" id="PF24016"/>
    </source>
</evidence>
<comment type="caution">
    <text evidence="2">The sequence shown here is derived from an EMBL/GenBank/DDBJ whole genome shotgun (WGS) entry which is preliminary data.</text>
</comment>
<reference evidence="2" key="1">
    <citation type="submission" date="2023-03" db="EMBL/GenBank/DDBJ databases">
        <title>Massive genome expansion in bonnet fungi (Mycena s.s.) driven by repeated elements and novel gene families across ecological guilds.</title>
        <authorList>
            <consortium name="Lawrence Berkeley National Laboratory"/>
            <person name="Harder C.B."/>
            <person name="Miyauchi S."/>
            <person name="Viragh M."/>
            <person name="Kuo A."/>
            <person name="Thoen E."/>
            <person name="Andreopoulos B."/>
            <person name="Lu D."/>
            <person name="Skrede I."/>
            <person name="Drula E."/>
            <person name="Henrissat B."/>
            <person name="Morin E."/>
            <person name="Kohler A."/>
            <person name="Barry K."/>
            <person name="LaButti K."/>
            <person name="Morin E."/>
            <person name="Salamov A."/>
            <person name="Lipzen A."/>
            <person name="Mereny Z."/>
            <person name="Hegedus B."/>
            <person name="Baldrian P."/>
            <person name="Stursova M."/>
            <person name="Weitz H."/>
            <person name="Taylor A."/>
            <person name="Grigoriev I.V."/>
            <person name="Nagy L.G."/>
            <person name="Martin F."/>
            <person name="Kauserud H."/>
        </authorList>
    </citation>
    <scope>NUCLEOTIDE SEQUENCE</scope>
    <source>
        <strain evidence="2">CBHHK182m</strain>
    </source>
</reference>
<dbReference type="EMBL" id="JARKIB010000289">
    <property type="protein sequence ID" value="KAJ7716620.1"/>
    <property type="molecule type" value="Genomic_DNA"/>
</dbReference>
<protein>
    <recommendedName>
        <fullName evidence="1">DUF7330 domain-containing protein</fullName>
    </recommendedName>
</protein>
<accession>A0AAD7HBD4</accession>
<sequence length="370" mass="39872">MLITPDSVSTPNDVKPSLEPVVNRAQAVPEDSPPDYLDLAFQSTASSLPPVPLIPDIVKPTNFLSVGRTNASIKGTYAIDPRLKIPAVLLSPLAEGETELTRPNARLQTSNAPIDAIFFIVEDSDRKQRIDIVLKTANGSIKASVHAPRTRSAINLRVETSNAPVVLRLPRSFCGPLTLRTRYASVSFSDALSANLTTFNEVDNTHRCFVGDFAAWGEQPDAWTGDELNVETTYGSIKLKYDVELDAGNGKGKGKGGFFSWLFGGGNYDAGPSAGEGGVEEFFKPMYEHAMQNEANIGSIVVGPPCIPLENGDDKFMQLPDRGRSGVAFMKCLQIHQGGALSAHGSSALKTPSQELSSMSLEMHIQTMHL</sequence>
<dbReference type="Pfam" id="PF24016">
    <property type="entry name" value="DUF7330"/>
    <property type="match status" value="1"/>
</dbReference>
<proteinExistence type="predicted"/>
<feature type="domain" description="DUF7330" evidence="1">
    <location>
        <begin position="62"/>
        <end position="244"/>
    </location>
</feature>
<dbReference type="AlphaFoldDB" id="A0AAD7HBD4"/>
<evidence type="ECO:0000313" key="3">
    <source>
        <dbReference type="Proteomes" id="UP001215598"/>
    </source>
</evidence>
<evidence type="ECO:0000313" key="2">
    <source>
        <dbReference type="EMBL" id="KAJ7716620.1"/>
    </source>
</evidence>
<dbReference type="Proteomes" id="UP001215598">
    <property type="component" value="Unassembled WGS sequence"/>
</dbReference>
<keyword evidence="3" id="KW-1185">Reference proteome</keyword>
<dbReference type="InterPro" id="IPR055754">
    <property type="entry name" value="DUF7330"/>
</dbReference>